<dbReference type="SUPFAM" id="SSF51445">
    <property type="entry name" value="(Trans)glycosidases"/>
    <property type="match status" value="1"/>
</dbReference>
<dbReference type="Proteomes" id="UP000076218">
    <property type="component" value="Unassembled WGS sequence"/>
</dbReference>
<dbReference type="Gene3D" id="2.70.98.60">
    <property type="entry name" value="alpha-galactosidase from lactobacil brevis"/>
    <property type="match status" value="1"/>
</dbReference>
<dbReference type="InterPro" id="IPR038417">
    <property type="entry name" value="Alpga-gal_N_sf"/>
</dbReference>
<evidence type="ECO:0000256" key="2">
    <source>
        <dbReference type="ARBA" id="ARBA00023295"/>
    </source>
</evidence>
<name>A0A154V0G0_9MICO</name>
<organism evidence="4 5">
    <name type="scientific">Clavibacter tessellarius</name>
    <dbReference type="NCBI Taxonomy" id="31965"/>
    <lineage>
        <taxon>Bacteria</taxon>
        <taxon>Bacillati</taxon>
        <taxon>Actinomycetota</taxon>
        <taxon>Actinomycetes</taxon>
        <taxon>Micrococcales</taxon>
        <taxon>Microbacteriaceae</taxon>
        <taxon>Clavibacter</taxon>
    </lineage>
</organism>
<dbReference type="CDD" id="cd14791">
    <property type="entry name" value="GH36"/>
    <property type="match status" value="1"/>
</dbReference>
<dbReference type="Pfam" id="PF02065">
    <property type="entry name" value="Melibiase"/>
    <property type="match status" value="1"/>
</dbReference>
<dbReference type="InterPro" id="IPR013785">
    <property type="entry name" value="Aldolase_TIM"/>
</dbReference>
<evidence type="ECO:0000313" key="4">
    <source>
        <dbReference type="EMBL" id="KZC94797.1"/>
    </source>
</evidence>
<dbReference type="AlphaFoldDB" id="A0A154V0G0"/>
<dbReference type="EMBL" id="LQXA01000035">
    <property type="protein sequence ID" value="KZC94797.1"/>
    <property type="molecule type" value="Genomic_DNA"/>
</dbReference>
<dbReference type="OrthoDB" id="9758822at2"/>
<dbReference type="STRING" id="31965.AWH51_11485"/>
<keyword evidence="1" id="KW-0378">Hydrolase</keyword>
<dbReference type="PANTHER" id="PTHR43053:SF3">
    <property type="entry name" value="ALPHA-GALACTOSIDASE C-RELATED"/>
    <property type="match status" value="1"/>
</dbReference>
<dbReference type="InterPro" id="IPR050985">
    <property type="entry name" value="Alpha-glycosidase_related"/>
</dbReference>
<accession>A0A154V0G0</accession>
<dbReference type="GO" id="GO:0016052">
    <property type="term" value="P:carbohydrate catabolic process"/>
    <property type="evidence" value="ECO:0007669"/>
    <property type="project" value="InterPro"/>
</dbReference>
<dbReference type="InterPro" id="IPR002252">
    <property type="entry name" value="Glyco_hydro_36"/>
</dbReference>
<gene>
    <name evidence="4" type="ORF">AWH51_11485</name>
</gene>
<evidence type="ECO:0000256" key="1">
    <source>
        <dbReference type="ARBA" id="ARBA00022801"/>
    </source>
</evidence>
<dbReference type="PRINTS" id="PR00743">
    <property type="entry name" value="GLHYDRLASE36"/>
</dbReference>
<keyword evidence="2" id="KW-0326">Glycosidase</keyword>
<proteinExistence type="predicted"/>
<protein>
    <submittedName>
        <fullName evidence="4">Alpha-galactosidase</fullName>
    </submittedName>
</protein>
<evidence type="ECO:0000313" key="5">
    <source>
        <dbReference type="Proteomes" id="UP000076218"/>
    </source>
</evidence>
<feature type="region of interest" description="Disordered" evidence="3">
    <location>
        <begin position="1"/>
        <end position="22"/>
    </location>
</feature>
<comment type="caution">
    <text evidence="4">The sequence shown here is derived from an EMBL/GenBank/DDBJ whole genome shotgun (WGS) entry which is preliminary data.</text>
</comment>
<dbReference type="InterPro" id="IPR017853">
    <property type="entry name" value="GH"/>
</dbReference>
<dbReference type="PANTHER" id="PTHR43053">
    <property type="entry name" value="GLYCOSIDASE FAMILY 31"/>
    <property type="match status" value="1"/>
</dbReference>
<dbReference type="RefSeq" id="WP_063071846.1">
    <property type="nucleotide sequence ID" value="NZ_LQXA01000035.1"/>
</dbReference>
<sequence>MTLDPLLLPRDDRTTSQPPGEIRWSTPGLTLELAHGDAPVRLAGARAAGVEVRIPGAIPVTDVLAAGHGRTLVGSRLVQSRLGTTLRLAHARTTPDGGLDLVSDSPDGIRSTLHLRAAGHAAFSASTTIENTGDAPLTLHSVSSWAHALGSRDGSLPTADAWSLLQGRSDWLGEGRWTTTRLRDELPAIHQDLTGHTPRSAVRRTSQGTWSTGGALPLGGAVSAAGGMTWLWQVENNGPWRWEVGEHVDDVFVALSGPTDVDHQWQQPLAPGEAFTTVPVTIALGADLDAAAAALTRHRRATRRAHPDDARPAIVFNDYMNTLDGDPTTEKLLPLVDAAAAVGAEVFCIDAGWYDDGGDWWPSVGAWQPSRVRFAGGLAEVTDRIRSHGMVPGLWLEPESVGVRSPVASSLPHDAFLQRAGRRIQEQERLHLDLRHPAARAHLDEVVDRLVRDFGVGYFKLDYNTDPGAGTDVDAPSAGAGLLGHSRAVLTWLDGVLDRHPELVLEACSSGAMRADPAILSRVQAQSTSDQQDFLLYPPIAAAAPLSMLPEQAASWAYPQPSMTEEESAFCLVTSLLGRYFLSGYLNRMDGEQLDLVREAVSAARSLRPELVDAVPSWPTGLPGWEDRLVSAALSTDRVTLVSVWDRGDADGEQALALPALRGREVYVDVVFPRRLARWPTRWDAEVGTLTVRSPAGSVGARTFSLTPLPPHHPISKDDR</sequence>
<reference evidence="4 5" key="1">
    <citation type="submission" date="2016-01" db="EMBL/GenBank/DDBJ databases">
        <title>Draft genome sequence of Clavibacter michiganensis subsp. tessellarius DOAB 609.</title>
        <authorList>
            <person name="Tambong J.T."/>
        </authorList>
    </citation>
    <scope>NUCLEOTIDE SEQUENCE [LARGE SCALE GENOMIC DNA]</scope>
    <source>
        <strain evidence="4 5">DOAB 609</strain>
    </source>
</reference>
<dbReference type="Gene3D" id="3.20.20.70">
    <property type="entry name" value="Aldolase class I"/>
    <property type="match status" value="1"/>
</dbReference>
<dbReference type="GO" id="GO:0004557">
    <property type="term" value="F:alpha-galactosidase activity"/>
    <property type="evidence" value="ECO:0007669"/>
    <property type="project" value="InterPro"/>
</dbReference>
<evidence type="ECO:0000256" key="3">
    <source>
        <dbReference type="SAM" id="MobiDB-lite"/>
    </source>
</evidence>